<keyword evidence="3" id="KW-1185">Reference proteome</keyword>
<gene>
    <name evidence="2" type="ORF">SSLN_LOCUS12681</name>
</gene>
<feature type="transmembrane region" description="Helical" evidence="1">
    <location>
        <begin position="60"/>
        <end position="77"/>
    </location>
</feature>
<keyword evidence="1" id="KW-1133">Transmembrane helix</keyword>
<keyword evidence="1" id="KW-0472">Membrane</keyword>
<evidence type="ECO:0000313" key="3">
    <source>
        <dbReference type="Proteomes" id="UP000275846"/>
    </source>
</evidence>
<organism evidence="4">
    <name type="scientific">Schistocephalus solidus</name>
    <name type="common">Tapeworm</name>
    <dbReference type="NCBI Taxonomy" id="70667"/>
    <lineage>
        <taxon>Eukaryota</taxon>
        <taxon>Metazoa</taxon>
        <taxon>Spiralia</taxon>
        <taxon>Lophotrochozoa</taxon>
        <taxon>Platyhelminthes</taxon>
        <taxon>Cestoda</taxon>
        <taxon>Eucestoda</taxon>
        <taxon>Diphyllobothriidea</taxon>
        <taxon>Diphyllobothriidae</taxon>
        <taxon>Schistocephalus</taxon>
    </lineage>
</organism>
<evidence type="ECO:0000313" key="2">
    <source>
        <dbReference type="EMBL" id="VDL99066.1"/>
    </source>
</evidence>
<name>A0A183T883_SCHSO</name>
<feature type="transmembrane region" description="Helical" evidence="1">
    <location>
        <begin position="29"/>
        <end position="48"/>
    </location>
</feature>
<evidence type="ECO:0000313" key="4">
    <source>
        <dbReference type="WBParaSite" id="SSLN_0001316501-mRNA-1"/>
    </source>
</evidence>
<feature type="transmembrane region" description="Helical" evidence="1">
    <location>
        <begin position="89"/>
        <end position="114"/>
    </location>
</feature>
<proteinExistence type="predicted"/>
<reference evidence="2 3" key="2">
    <citation type="submission" date="2018-11" db="EMBL/GenBank/DDBJ databases">
        <authorList>
            <consortium name="Pathogen Informatics"/>
        </authorList>
    </citation>
    <scope>NUCLEOTIDE SEQUENCE [LARGE SCALE GENOMIC DNA]</scope>
    <source>
        <strain evidence="2 3">NST_G2</strain>
    </source>
</reference>
<evidence type="ECO:0000256" key="1">
    <source>
        <dbReference type="SAM" id="Phobius"/>
    </source>
</evidence>
<reference evidence="4" key="1">
    <citation type="submission" date="2016-06" db="UniProtKB">
        <authorList>
            <consortium name="WormBaseParasite"/>
        </authorList>
    </citation>
    <scope>IDENTIFICATION</scope>
</reference>
<keyword evidence="1" id="KW-0812">Transmembrane</keyword>
<dbReference type="AlphaFoldDB" id="A0A183T883"/>
<protein>
    <submittedName>
        <fullName evidence="2 4">Uncharacterized protein</fullName>
    </submittedName>
</protein>
<dbReference type="EMBL" id="UYSU01037458">
    <property type="protein sequence ID" value="VDL99066.1"/>
    <property type="molecule type" value="Genomic_DNA"/>
</dbReference>
<accession>A0A183T883</accession>
<sequence length="130" mass="14323">MPLRRYLPLPWRCHDDLEKLLPPVTAAEAAVTLLVLIIGIVVLILLLLRHRNLLSSTSGISFLLSVTAIAAAVATLHRPSSNACLLCPFIWRLFYIFLILSLSLALSLILSFFAKPRDSGIGPLTQTHAR</sequence>
<dbReference type="Proteomes" id="UP000275846">
    <property type="component" value="Unassembled WGS sequence"/>
</dbReference>
<dbReference type="WBParaSite" id="SSLN_0001316501-mRNA-1">
    <property type="protein sequence ID" value="SSLN_0001316501-mRNA-1"/>
    <property type="gene ID" value="SSLN_0001316501"/>
</dbReference>